<gene>
    <name evidence="1" type="ORF">EW146_g3702</name>
</gene>
<dbReference type="Proteomes" id="UP000310158">
    <property type="component" value="Unassembled WGS sequence"/>
</dbReference>
<dbReference type="GO" id="GO:0007166">
    <property type="term" value="P:cell surface receptor signaling pathway"/>
    <property type="evidence" value="ECO:0007669"/>
    <property type="project" value="InterPro"/>
</dbReference>
<dbReference type="Gene3D" id="1.20.930.20">
    <property type="entry name" value="Adaptor protein Cbl, N-terminal domain"/>
    <property type="match status" value="1"/>
</dbReference>
<dbReference type="AlphaFoldDB" id="A0A4S4M2J9"/>
<protein>
    <recommendedName>
        <fullName evidence="3">Protein kinase domain-containing protein</fullName>
    </recommendedName>
</protein>
<name>A0A4S4M2J9_9AGAM</name>
<dbReference type="InterPro" id="IPR036537">
    <property type="entry name" value="Adaptor_Cbl_N_dom_sf"/>
</dbReference>
<comment type="caution">
    <text evidence="1">The sequence shown here is derived from an EMBL/GenBank/DDBJ whole genome shotgun (WGS) entry which is preliminary data.</text>
</comment>
<dbReference type="EMBL" id="SGPL01000130">
    <property type="protein sequence ID" value="THH17030.1"/>
    <property type="molecule type" value="Genomic_DNA"/>
</dbReference>
<dbReference type="Gene3D" id="1.10.510.10">
    <property type="entry name" value="Transferase(Phosphotransferase) domain 1"/>
    <property type="match status" value="1"/>
</dbReference>
<proteinExistence type="predicted"/>
<reference evidence="1 2" key="1">
    <citation type="submission" date="2019-02" db="EMBL/GenBank/DDBJ databases">
        <title>Genome sequencing of the rare red list fungi Bondarzewia mesenterica.</title>
        <authorList>
            <person name="Buettner E."/>
            <person name="Kellner H."/>
        </authorList>
    </citation>
    <scope>NUCLEOTIDE SEQUENCE [LARGE SCALE GENOMIC DNA]</scope>
    <source>
        <strain evidence="1 2">DSM 108281</strain>
    </source>
</reference>
<dbReference type="InterPro" id="IPR011009">
    <property type="entry name" value="Kinase-like_dom_sf"/>
</dbReference>
<evidence type="ECO:0008006" key="3">
    <source>
        <dbReference type="Google" id="ProtNLM"/>
    </source>
</evidence>
<accession>A0A4S4M2J9</accession>
<organism evidence="1 2">
    <name type="scientific">Bondarzewia mesenterica</name>
    <dbReference type="NCBI Taxonomy" id="1095465"/>
    <lineage>
        <taxon>Eukaryota</taxon>
        <taxon>Fungi</taxon>
        <taxon>Dikarya</taxon>
        <taxon>Basidiomycota</taxon>
        <taxon>Agaricomycotina</taxon>
        <taxon>Agaricomycetes</taxon>
        <taxon>Russulales</taxon>
        <taxon>Bondarzewiaceae</taxon>
        <taxon>Bondarzewia</taxon>
    </lineage>
</organism>
<evidence type="ECO:0000313" key="2">
    <source>
        <dbReference type="Proteomes" id="UP000310158"/>
    </source>
</evidence>
<dbReference type="SUPFAM" id="SSF56112">
    <property type="entry name" value="Protein kinase-like (PK-like)"/>
    <property type="match status" value="1"/>
</dbReference>
<dbReference type="InterPro" id="IPR059179">
    <property type="entry name" value="MLKL-like_MCAfunc"/>
</dbReference>
<dbReference type="CDD" id="cd21037">
    <property type="entry name" value="MLKL_NTD"/>
    <property type="match status" value="1"/>
</dbReference>
<evidence type="ECO:0000313" key="1">
    <source>
        <dbReference type="EMBL" id="THH17030.1"/>
    </source>
</evidence>
<dbReference type="OrthoDB" id="3268478at2759"/>
<sequence length="846" mass="93840">MSLKVIKTRSTGGKSFLDLAALTAKIAADVTSLVQFPPTSAAASILLTILETLQSIKSNREDCFGLARRAARLLIDLGRRMDGKWDNAPPALLANIYEFERYDIDAHLSPFVQAVHEGIRRTLTSIREFMLQAAQVKWIDRLISKSSIEAAIIEYKQQLEEASHSFQIASLIEIQYNIWNLRSTSSNVRIAEIVQMPGTSDKGLSGASPYVAEEILGLSLEEESSLPANAPHLSIAQGKSEDFTADVVIRDHGDTSPIIKSSLNQPTLPDEVEAFLGQDSETHDEYGFRRYHQSEVILRKPNKKAQGWFAGTTHADAGGRQMTIKRYDGPKREALRQWMNDVKTLRNLYHENLPQIMGYSDGKASVPFILMAKVSSQDINDYVLKALKTQTLASSARTVLKIYRDITSAALHVQQQLSLDNSQLQNFIEDATYTVGSEKDVILGLPPPKPGSWHTYRSYNLTESLVDRAMKVGEILDNDEAVLSLTHYSISTQYLANMDDKGSFISRPSDSTATVRVCHAYPSTSFINLIVSLVTKKAQQLQGLVRSLLPKASDDPSLHPSIDDLLDEDEEPTSISVLRNLSLSQKAHGQQWMSRAPVGKNGIGDFGYIPGGGTFEEFEKLGNVFELEPASFSSMLELTGSQIQWKNGFTDRQAVNPYVLPGGLEGWPIPVLPRADVSVDTVRRACMESVNDAWQYLLRNARSIADRHGIKPYNLVLITQTILQQSYKVKDFNPPPLPLPGQGFQNHGFNNGGFQSRSPFGNSPQNAPSFGRIGFNQGPPIPQIVYLFTSAKPDHEAYWTDDPMGKPRPPAVRSTNWHYSGSSGWPTTDVSYIQLDAEDFADEYSD</sequence>
<keyword evidence="2" id="KW-1185">Reference proteome</keyword>